<accession>A0A956N8C6</accession>
<proteinExistence type="predicted"/>
<reference evidence="2" key="1">
    <citation type="submission" date="2020-04" db="EMBL/GenBank/DDBJ databases">
        <authorList>
            <person name="Zhang T."/>
        </authorList>
    </citation>
    <scope>NUCLEOTIDE SEQUENCE</scope>
    <source>
        <strain evidence="2">HKST-UBA02</strain>
    </source>
</reference>
<dbReference type="AlphaFoldDB" id="A0A956N8C6"/>
<feature type="transmembrane region" description="Helical" evidence="1">
    <location>
        <begin position="57"/>
        <end position="75"/>
    </location>
</feature>
<name>A0A956N8C6_UNCEI</name>
<protein>
    <recommendedName>
        <fullName evidence="4">DUF3098 domain-containing protein</fullName>
    </recommendedName>
</protein>
<dbReference type="EMBL" id="JAGQHS010000005">
    <property type="protein sequence ID" value="MCA9754509.1"/>
    <property type="molecule type" value="Genomic_DNA"/>
</dbReference>
<keyword evidence="1" id="KW-0472">Membrane</keyword>
<dbReference type="Proteomes" id="UP000739538">
    <property type="component" value="Unassembled WGS sequence"/>
</dbReference>
<keyword evidence="1" id="KW-0812">Transmembrane</keyword>
<reference evidence="2" key="2">
    <citation type="journal article" date="2021" name="Microbiome">
        <title>Successional dynamics and alternative stable states in a saline activated sludge microbial community over 9 years.</title>
        <authorList>
            <person name="Wang Y."/>
            <person name="Ye J."/>
            <person name="Ju F."/>
            <person name="Liu L."/>
            <person name="Boyd J.A."/>
            <person name="Deng Y."/>
            <person name="Parks D.H."/>
            <person name="Jiang X."/>
            <person name="Yin X."/>
            <person name="Woodcroft B.J."/>
            <person name="Tyson G.W."/>
            <person name="Hugenholtz P."/>
            <person name="Polz M.F."/>
            <person name="Zhang T."/>
        </authorList>
    </citation>
    <scope>NUCLEOTIDE SEQUENCE</scope>
    <source>
        <strain evidence="2">HKST-UBA02</strain>
    </source>
</reference>
<evidence type="ECO:0000313" key="2">
    <source>
        <dbReference type="EMBL" id="MCA9754509.1"/>
    </source>
</evidence>
<evidence type="ECO:0008006" key="4">
    <source>
        <dbReference type="Google" id="ProtNLM"/>
    </source>
</evidence>
<keyword evidence="1" id="KW-1133">Transmembrane helix</keyword>
<evidence type="ECO:0000313" key="3">
    <source>
        <dbReference type="Proteomes" id="UP000739538"/>
    </source>
</evidence>
<feature type="transmembrane region" description="Helical" evidence="1">
    <location>
        <begin position="33"/>
        <end position="51"/>
    </location>
</feature>
<comment type="caution">
    <text evidence="2">The sequence shown here is derived from an EMBL/GenBank/DDBJ whole genome shotgun (WGS) entry which is preliminary data.</text>
</comment>
<sequence length="92" mass="9787">MAQVARKQTRKVRQAEGAEGRAYQSLDFAKKNWILFGAGLACISGGFLLLAAGDITIAPILLVTGYLGLIPWALVTHARRRSDEGSVSGTGE</sequence>
<gene>
    <name evidence="2" type="ORF">KDA27_01815</name>
</gene>
<organism evidence="2 3">
    <name type="scientific">Eiseniibacteriota bacterium</name>
    <dbReference type="NCBI Taxonomy" id="2212470"/>
    <lineage>
        <taxon>Bacteria</taxon>
        <taxon>Candidatus Eiseniibacteriota</taxon>
    </lineage>
</organism>
<evidence type="ECO:0000256" key="1">
    <source>
        <dbReference type="SAM" id="Phobius"/>
    </source>
</evidence>